<gene>
    <name evidence="1" type="ORF">ACE5IX_19435</name>
</gene>
<reference evidence="1 2" key="1">
    <citation type="submission" date="2024-09" db="EMBL/GenBank/DDBJ databases">
        <title>Taxonomic and Genotyping Characterization of Leptospira Strains isolated from Multiple Sources in Colombia highlights the importance of intermediate species.</title>
        <authorList>
            <person name="Torres Higuera L."/>
            <person name="Rojas Tapias D."/>
            <person name="Jimenez Velasquez S."/>
            <person name="Renjifo Ibanez C."/>
        </authorList>
    </citation>
    <scope>NUCLEOTIDE SEQUENCE [LARGE SCALE GENOMIC DNA]</scope>
    <source>
        <strain evidence="1 2">Lep080</strain>
    </source>
</reference>
<evidence type="ECO:0000313" key="2">
    <source>
        <dbReference type="Proteomes" id="UP001580391"/>
    </source>
</evidence>
<keyword evidence="2" id="KW-1185">Reference proteome</keyword>
<accession>A0ABV5BTQ5</accession>
<dbReference type="RefSeq" id="WP_375517811.1">
    <property type="nucleotide sequence ID" value="NZ_JBHILI010000006.1"/>
</dbReference>
<protein>
    <submittedName>
        <fullName evidence="1">Toxin</fullName>
    </submittedName>
</protein>
<comment type="caution">
    <text evidence="1">The sequence shown here is derived from an EMBL/GenBank/DDBJ whole genome shotgun (WGS) entry which is preliminary data.</text>
</comment>
<dbReference type="EMBL" id="JBHILJ010000025">
    <property type="protein sequence ID" value="MFB5738695.1"/>
    <property type="molecule type" value="Genomic_DNA"/>
</dbReference>
<name>A0ABV5BTQ5_9LEPT</name>
<dbReference type="Proteomes" id="UP001580391">
    <property type="component" value="Unassembled WGS sequence"/>
</dbReference>
<proteinExistence type="predicted"/>
<sequence>MKDYSWDPDKNERLRIERDVSFEDILFQIEKGFLLDVFEHPNSAKYPGQKIFVVELDGYAYLVPFVESKNEIFFKTIIPSRKATRDYIKGKGDH</sequence>
<organism evidence="1 2">
    <name type="scientific">Leptospira wolffii</name>
    <dbReference type="NCBI Taxonomy" id="409998"/>
    <lineage>
        <taxon>Bacteria</taxon>
        <taxon>Pseudomonadati</taxon>
        <taxon>Spirochaetota</taxon>
        <taxon>Spirochaetia</taxon>
        <taxon>Leptospirales</taxon>
        <taxon>Leptospiraceae</taxon>
        <taxon>Leptospira</taxon>
    </lineage>
</organism>
<evidence type="ECO:0000313" key="1">
    <source>
        <dbReference type="EMBL" id="MFB5738695.1"/>
    </source>
</evidence>